<evidence type="ECO:0000313" key="2">
    <source>
        <dbReference type="EMBL" id="TDN64281.1"/>
    </source>
</evidence>
<comment type="caution">
    <text evidence="2">The sequence shown here is derived from an EMBL/GenBank/DDBJ whole genome shotgun (WGS) entry which is preliminary data.</text>
</comment>
<dbReference type="RefSeq" id="WP_133459897.1">
    <property type="nucleotide sequence ID" value="NZ_SNVX01000001.1"/>
</dbReference>
<accession>A0A4R6EWW4</accession>
<dbReference type="OrthoDB" id="6402441at2"/>
<name>A0A4R6EWW4_SCAGO</name>
<feature type="domain" description="HTH cro/C1-type" evidence="1">
    <location>
        <begin position="35"/>
        <end position="90"/>
    </location>
</feature>
<evidence type="ECO:0000313" key="3">
    <source>
        <dbReference type="Proteomes" id="UP000295530"/>
    </source>
</evidence>
<dbReference type="AlphaFoldDB" id="A0A4R6EWW4"/>
<dbReference type="CDD" id="cd00093">
    <property type="entry name" value="HTH_XRE"/>
    <property type="match status" value="1"/>
</dbReference>
<dbReference type="Pfam" id="PF01381">
    <property type="entry name" value="HTH_3"/>
    <property type="match status" value="1"/>
</dbReference>
<dbReference type="EMBL" id="SNVX01000001">
    <property type="protein sequence ID" value="TDN64281.1"/>
    <property type="molecule type" value="Genomic_DNA"/>
</dbReference>
<dbReference type="InterPro" id="IPR010982">
    <property type="entry name" value="Lambda_DNA-bd_dom_sf"/>
</dbReference>
<dbReference type="GO" id="GO:0003677">
    <property type="term" value="F:DNA binding"/>
    <property type="evidence" value="ECO:0007669"/>
    <property type="project" value="InterPro"/>
</dbReference>
<proteinExistence type="predicted"/>
<organism evidence="2 3">
    <name type="scientific">Scandinavium goeteborgense</name>
    <dbReference type="NCBI Taxonomy" id="1851514"/>
    <lineage>
        <taxon>Bacteria</taxon>
        <taxon>Pseudomonadati</taxon>
        <taxon>Pseudomonadota</taxon>
        <taxon>Gammaproteobacteria</taxon>
        <taxon>Enterobacterales</taxon>
        <taxon>Enterobacteriaceae</taxon>
        <taxon>Scandinavium</taxon>
    </lineage>
</organism>
<evidence type="ECO:0000259" key="1">
    <source>
        <dbReference type="PROSITE" id="PS50943"/>
    </source>
</evidence>
<dbReference type="InterPro" id="IPR001387">
    <property type="entry name" value="Cro/C1-type_HTH"/>
</dbReference>
<reference evidence="2 3" key="1">
    <citation type="submission" date="2019-03" db="EMBL/GenBank/DDBJ databases">
        <title>Genomic analyses of the natural microbiome of Caenorhabditis elegans.</title>
        <authorList>
            <person name="Samuel B."/>
        </authorList>
    </citation>
    <scope>NUCLEOTIDE SEQUENCE [LARGE SCALE GENOMIC DNA]</scope>
    <source>
        <strain evidence="2 3">BIGb0156</strain>
    </source>
</reference>
<dbReference type="Gene3D" id="1.10.260.40">
    <property type="entry name" value="lambda repressor-like DNA-binding domains"/>
    <property type="match status" value="1"/>
</dbReference>
<dbReference type="Proteomes" id="UP000295530">
    <property type="component" value="Unassembled WGS sequence"/>
</dbReference>
<dbReference type="PROSITE" id="PS50943">
    <property type="entry name" value="HTH_CROC1"/>
    <property type="match status" value="1"/>
</dbReference>
<gene>
    <name evidence="2" type="ORF">EC847_101206</name>
</gene>
<keyword evidence="3" id="KW-1185">Reference proteome</keyword>
<sequence>MRNDSLYHTDLETNSDEHNKVYAAEELTFNVTEDILIQMEDKDISKSELADKLGKTKSYISQLLSGSRNMTLRTLSDICFALNIKPTVTFEDEARTAIESKPILKKEACGWQDVVNDFNGFTDTLIHGNGTLNKSNVIVRVQKEFWRKAA</sequence>
<dbReference type="SUPFAM" id="SSF47413">
    <property type="entry name" value="lambda repressor-like DNA-binding domains"/>
    <property type="match status" value="1"/>
</dbReference>
<dbReference type="SMART" id="SM00530">
    <property type="entry name" value="HTH_XRE"/>
    <property type="match status" value="1"/>
</dbReference>
<protein>
    <submittedName>
        <fullName evidence="2">Helix-turn-helix protein</fullName>
    </submittedName>
</protein>